<dbReference type="PIRSF" id="PIRSF007580">
    <property type="entry name" value="UCP07580"/>
    <property type="match status" value="1"/>
</dbReference>
<evidence type="ECO:0000313" key="1">
    <source>
        <dbReference type="EMBL" id="QUY38146.1"/>
    </source>
</evidence>
<protein>
    <submittedName>
        <fullName evidence="1">Metal-dependent hydrolase</fullName>
    </submittedName>
</protein>
<dbReference type="PANTHER" id="PTHR39456:SF1">
    <property type="entry name" value="METAL-DEPENDENT HYDROLASE"/>
    <property type="match status" value="1"/>
</dbReference>
<dbReference type="InterPro" id="IPR016516">
    <property type="entry name" value="UCP07580"/>
</dbReference>
<sequence length="313" mass="36073">MKAIPNRVSTADWEMIPRQVQFAWENSPLQWIPQDPIASHNVNHFSFTLVRGEYFFCRIFNKALPHITDEQLKADVKTFIRQEAIHSQAHKISIEEYLQRYGVDVENQYQRVVYLFDRLLADQPLGRTLPKPLQKTWLDLRVGLVAAAEHFTCALGQYVLTEAKWQERGCDPVVSDLFVWHGAEEVEHRTVAYDLFQHLNGSYLMRAGIMLATAPIFTYLMAAGTAQLAKADPDMPRDMTSLKQLKFWKAWHRAGKNQYTPGPIWYFTTALRFFKPSYHPYFEGSTELAQAYINQSPAVLAAQAMQQSTKLKS</sequence>
<proteinExistence type="predicted"/>
<gene>
    <name evidence="1" type="ORF">H2677_05785</name>
</gene>
<reference evidence="1" key="1">
    <citation type="submission" date="2020-07" db="EMBL/GenBank/DDBJ databases">
        <title>Acinetobacter junii strain YR7 chromosome and plasmid pNDM-YR7.</title>
        <authorList>
            <person name="Tang B."/>
        </authorList>
    </citation>
    <scope>NUCLEOTIDE SEQUENCE</scope>
    <source>
        <strain evidence="1">YR7</strain>
    </source>
</reference>
<dbReference type="EMBL" id="CP059558">
    <property type="protein sequence ID" value="QUY38146.1"/>
    <property type="molecule type" value="Genomic_DNA"/>
</dbReference>
<keyword evidence="1" id="KW-0378">Hydrolase</keyword>
<organism evidence="1 2">
    <name type="scientific">Acinetobacter junii</name>
    <dbReference type="NCBI Taxonomy" id="40215"/>
    <lineage>
        <taxon>Bacteria</taxon>
        <taxon>Pseudomonadati</taxon>
        <taxon>Pseudomonadota</taxon>
        <taxon>Gammaproteobacteria</taxon>
        <taxon>Moraxellales</taxon>
        <taxon>Moraxellaceae</taxon>
        <taxon>Acinetobacter</taxon>
    </lineage>
</organism>
<dbReference type="PANTHER" id="PTHR39456">
    <property type="entry name" value="METAL-DEPENDENT HYDROLASE"/>
    <property type="match status" value="1"/>
</dbReference>
<dbReference type="Proteomes" id="UP000679388">
    <property type="component" value="Chromosome"/>
</dbReference>
<dbReference type="GO" id="GO:0016787">
    <property type="term" value="F:hydrolase activity"/>
    <property type="evidence" value="ECO:0007669"/>
    <property type="project" value="UniProtKB-KW"/>
</dbReference>
<accession>A0AAX1MLW3</accession>
<evidence type="ECO:0000313" key="2">
    <source>
        <dbReference type="Proteomes" id="UP000679388"/>
    </source>
</evidence>
<dbReference type="AlphaFoldDB" id="A0AAX1MLW3"/>
<dbReference type="Pfam" id="PF10118">
    <property type="entry name" value="Metal_hydrol"/>
    <property type="match status" value="1"/>
</dbReference>
<name>A0AAX1MLW3_ACIJU</name>